<reference evidence="1" key="2">
    <citation type="journal article" date="2011" name="Genome Biol. Evol.">
        <title>Structural and content diversity of mitochondrial genome in beet: a comparative genomic analysis.</title>
        <authorList>
            <person name="Darracq A."/>
            <person name="Varre J.S."/>
            <person name="Marechal-Drouard L."/>
            <person name="Courseaux A."/>
            <person name="Saumitou-Laprade P."/>
            <person name="Oztas S."/>
            <person name="Vacherie B."/>
            <person name="Barbe V.and.Touzet.P."/>
        </authorList>
    </citation>
    <scope>NUCLEOTIDE SEQUENCE</scope>
</reference>
<accession>E6ZE40</accession>
<evidence type="ECO:0000313" key="1">
    <source>
        <dbReference type="EMBL" id="CBJ14054.1"/>
    </source>
</evidence>
<evidence type="ECO:0000313" key="2">
    <source>
        <dbReference type="EMBL" id="CBJ20747.1"/>
    </source>
</evidence>
<dbReference type="InterPro" id="IPR043502">
    <property type="entry name" value="DNA/RNA_pol_sf"/>
</dbReference>
<geneLocation type="mitochondrion" evidence="1"/>
<keyword evidence="1" id="KW-0496">Mitochondrion</keyword>
<dbReference type="EMBL" id="FP885871">
    <property type="protein sequence ID" value="CBJ20747.1"/>
    <property type="molecule type" value="Genomic_DNA"/>
</dbReference>
<dbReference type="GeneID" id="10220737"/>
<sequence>MLAEHKNMHHDEDQLRALQAKVEDLTMKYNEECIFAGNPSLLERFIKSDLPNARDYLKGKYKLDKVDDNLDRIKVLPYDKGQRTPPADGYKDLLNEADKELINSYGCHDIEAILIHILSCLFNVESSVSCATLIEKIEHLVRTNAHILYNKGLSGVGKKSSNSFSEVPQRSKREICYPFGTALVEFLVERDLIELKHREFDNFGVNIKKKERFLLSFKHSLCRV</sequence>
<dbReference type="EMBL" id="FP885845">
    <property type="protein sequence ID" value="CBJ17545.1"/>
    <property type="molecule type" value="Genomic_DNA"/>
</dbReference>
<gene>
    <name evidence="1" type="primary">orf224a</name>
</gene>
<dbReference type="AlphaFoldDB" id="E6ZE40"/>
<reference evidence="1" key="1">
    <citation type="submission" date="2010-11" db="EMBL/GenBank/DDBJ databases">
        <authorList>
            <person name="Genoscope - CEA"/>
        </authorList>
    </citation>
    <scope>NUCLEOTIDE SEQUENCE</scope>
</reference>
<dbReference type="EMBL" id="FP885834">
    <property type="protein sequence ID" value="CBJ14054.1"/>
    <property type="molecule type" value="Genomic_DNA"/>
</dbReference>
<dbReference type="SUPFAM" id="SSF56672">
    <property type="entry name" value="DNA/RNA polymerases"/>
    <property type="match status" value="1"/>
</dbReference>
<organism evidence="1">
    <name type="scientific">Beta vulgaris subsp. maritima</name>
    <name type="common">Sea beet</name>
    <name type="synonym">Beta maritima</name>
    <dbReference type="NCBI Taxonomy" id="350892"/>
    <lineage>
        <taxon>Eukaryota</taxon>
        <taxon>Viridiplantae</taxon>
        <taxon>Streptophyta</taxon>
        <taxon>Embryophyta</taxon>
        <taxon>Tracheophyta</taxon>
        <taxon>Spermatophyta</taxon>
        <taxon>Magnoliopsida</taxon>
        <taxon>eudicotyledons</taxon>
        <taxon>Gunneridae</taxon>
        <taxon>Pentapetalae</taxon>
        <taxon>Caryophyllales</taxon>
        <taxon>Chenopodiaceae</taxon>
        <taxon>Betoideae</taxon>
        <taxon>Beta</taxon>
    </lineage>
</organism>
<dbReference type="RefSeq" id="YP_004222322.1">
    <property type="nucleotide sequence ID" value="NC_015099.1"/>
</dbReference>
<protein>
    <submittedName>
        <fullName evidence="2">Uncharacterized protein orf224a</fullName>
    </submittedName>
</protein>
<proteinExistence type="predicted"/>
<name>E6ZE40_BETVM</name>